<organism evidence="1 2">
    <name type="scientific">Phytophthora fragariae</name>
    <dbReference type="NCBI Taxonomy" id="53985"/>
    <lineage>
        <taxon>Eukaryota</taxon>
        <taxon>Sar</taxon>
        <taxon>Stramenopiles</taxon>
        <taxon>Oomycota</taxon>
        <taxon>Peronosporomycetes</taxon>
        <taxon>Peronosporales</taxon>
        <taxon>Peronosporaceae</taxon>
        <taxon>Phytophthora</taxon>
    </lineage>
</organism>
<dbReference type="EMBL" id="QXGD01004243">
    <property type="protein sequence ID" value="KAE9171659.1"/>
    <property type="molecule type" value="Genomic_DNA"/>
</dbReference>
<proteinExistence type="predicted"/>
<sequence length="231" mass="24175">MELPKVSKAAASAADSGAALCKLLVQGVFLFTGVFSTCMAEFVFNQGTGDQARSSARRRSSRTSTVQTWRFACGAGATGGAAAAAALCTHDVILMQHERPLHEQQRVLAKLRLQSRAGDVEQPLHQLFRVALGLRSAAVQAAHGLVVGLHLRIAELEMPCVQCSSTVDAAADEFQRAQEAVSSWRRAATVRVGAESAPAEMSASAEKSVPARSLTTDVARGCVAARGATGA</sequence>
<evidence type="ECO:0000313" key="2">
    <source>
        <dbReference type="Proteomes" id="UP000440367"/>
    </source>
</evidence>
<accession>A0A6A3VUY8</accession>
<name>A0A6A3VUY8_9STRA</name>
<dbReference type="AlphaFoldDB" id="A0A6A3VUY8"/>
<dbReference type="Proteomes" id="UP000440367">
    <property type="component" value="Unassembled WGS sequence"/>
</dbReference>
<gene>
    <name evidence="1" type="ORF">PF002_g29771</name>
</gene>
<protein>
    <submittedName>
        <fullName evidence="1">Uncharacterized protein</fullName>
    </submittedName>
</protein>
<comment type="caution">
    <text evidence="1">The sequence shown here is derived from an EMBL/GenBank/DDBJ whole genome shotgun (WGS) entry which is preliminary data.</text>
</comment>
<reference evidence="1 2" key="1">
    <citation type="submission" date="2018-08" db="EMBL/GenBank/DDBJ databases">
        <title>Genomic investigation of the strawberry pathogen Phytophthora fragariae indicates pathogenicity is determined by transcriptional variation in three key races.</title>
        <authorList>
            <person name="Adams T.M."/>
            <person name="Armitage A.D."/>
            <person name="Sobczyk M.K."/>
            <person name="Bates H.J."/>
            <person name="Dunwell J.M."/>
            <person name="Nellist C.F."/>
            <person name="Harrison R.J."/>
        </authorList>
    </citation>
    <scope>NUCLEOTIDE SEQUENCE [LARGE SCALE GENOMIC DNA]</scope>
    <source>
        <strain evidence="1 2">BC-1</strain>
    </source>
</reference>
<evidence type="ECO:0000313" key="1">
    <source>
        <dbReference type="EMBL" id="KAE9171659.1"/>
    </source>
</evidence>